<protein>
    <recommendedName>
        <fullName evidence="3">Striatin N-terminal domain-containing protein</fullName>
    </recommendedName>
</protein>
<dbReference type="EMBL" id="JAHRIN010069990">
    <property type="protein sequence ID" value="MEQ2216259.1"/>
    <property type="molecule type" value="Genomic_DNA"/>
</dbReference>
<accession>A0ABV0S6R8</accession>
<dbReference type="Pfam" id="PF08232">
    <property type="entry name" value="Striatin"/>
    <property type="match status" value="1"/>
</dbReference>
<keyword evidence="1" id="KW-0175">Coiled coil</keyword>
<keyword evidence="5" id="KW-1185">Reference proteome</keyword>
<evidence type="ECO:0000259" key="3">
    <source>
        <dbReference type="Pfam" id="PF08232"/>
    </source>
</evidence>
<reference evidence="4 5" key="1">
    <citation type="submission" date="2021-06" db="EMBL/GenBank/DDBJ databases">
        <authorList>
            <person name="Palmer J.M."/>
        </authorList>
    </citation>
    <scope>NUCLEOTIDE SEQUENCE [LARGE SCALE GENOMIC DNA]</scope>
    <source>
        <strain evidence="4 5">XC_2019</strain>
        <tissue evidence="4">Muscle</tissue>
    </source>
</reference>
<comment type="caution">
    <text evidence="4">The sequence shown here is derived from an EMBL/GenBank/DDBJ whole genome shotgun (WGS) entry which is preliminary data.</text>
</comment>
<feature type="non-terminal residue" evidence="4">
    <location>
        <position position="190"/>
    </location>
</feature>
<evidence type="ECO:0000256" key="2">
    <source>
        <dbReference type="SAM" id="MobiDB-lite"/>
    </source>
</evidence>
<evidence type="ECO:0000313" key="4">
    <source>
        <dbReference type="EMBL" id="MEQ2216259.1"/>
    </source>
</evidence>
<dbReference type="PANTHER" id="PTHR15653">
    <property type="entry name" value="STRIATIN"/>
    <property type="match status" value="1"/>
</dbReference>
<feature type="region of interest" description="Disordered" evidence="2">
    <location>
        <begin position="1"/>
        <end position="74"/>
    </location>
</feature>
<dbReference type="PANTHER" id="PTHR15653:SF1">
    <property type="entry name" value="STRIATIN-4"/>
    <property type="match status" value="1"/>
</dbReference>
<organism evidence="4 5">
    <name type="scientific">Xenoophorus captivus</name>
    <dbReference type="NCBI Taxonomy" id="1517983"/>
    <lineage>
        <taxon>Eukaryota</taxon>
        <taxon>Metazoa</taxon>
        <taxon>Chordata</taxon>
        <taxon>Craniata</taxon>
        <taxon>Vertebrata</taxon>
        <taxon>Euteleostomi</taxon>
        <taxon>Actinopterygii</taxon>
        <taxon>Neopterygii</taxon>
        <taxon>Teleostei</taxon>
        <taxon>Neoteleostei</taxon>
        <taxon>Acanthomorphata</taxon>
        <taxon>Ovalentaria</taxon>
        <taxon>Atherinomorphae</taxon>
        <taxon>Cyprinodontiformes</taxon>
        <taxon>Goodeidae</taxon>
        <taxon>Xenoophorus</taxon>
    </lineage>
</organism>
<dbReference type="Proteomes" id="UP001434883">
    <property type="component" value="Unassembled WGS sequence"/>
</dbReference>
<feature type="compositionally biased region" description="Gly residues" evidence="2">
    <location>
        <begin position="1"/>
        <end position="26"/>
    </location>
</feature>
<feature type="region of interest" description="Disordered" evidence="2">
    <location>
        <begin position="138"/>
        <end position="190"/>
    </location>
</feature>
<gene>
    <name evidence="4" type="ORF">XENOCAPTIV_013280</name>
</gene>
<name>A0ABV0S6R8_9TELE</name>
<dbReference type="InterPro" id="IPR013258">
    <property type="entry name" value="Striatin_N"/>
</dbReference>
<feature type="domain" description="Striatin N-terminal" evidence="3">
    <location>
        <begin position="74"/>
        <end position="168"/>
    </location>
</feature>
<sequence>MEADRSGGGPNPNSGGGGGGGSGNSGAGRNPNGPKAASGHTTSGTGIGPMAAAAGAGPGSFLPREAQDGDSGMTLPGILHFIQYEWGRFQAEKYRWEAERDELRAQVAFLQGERKGQENMKQDLVRRIKMLEYALKQERAKHQKLKSGNDQSPGDKKPEMEADQLPNGPAETDSEPANQMSWKEGRQLLR</sequence>
<proteinExistence type="predicted"/>
<evidence type="ECO:0000256" key="1">
    <source>
        <dbReference type="ARBA" id="ARBA00023054"/>
    </source>
</evidence>
<dbReference type="Gene3D" id="1.20.5.300">
    <property type="match status" value="1"/>
</dbReference>
<evidence type="ECO:0000313" key="5">
    <source>
        <dbReference type="Proteomes" id="UP001434883"/>
    </source>
</evidence>
<dbReference type="InterPro" id="IPR051488">
    <property type="entry name" value="WD_repeat_striatin"/>
</dbReference>